<dbReference type="PANTHER" id="PTHR30417:SF1">
    <property type="entry name" value="N-ACETYLMURAMOYL-L-ALANINE AMIDASE AMID"/>
    <property type="match status" value="1"/>
</dbReference>
<dbReference type="GO" id="GO:0071555">
    <property type="term" value="P:cell wall organization"/>
    <property type="evidence" value="ECO:0007669"/>
    <property type="project" value="UniProtKB-KW"/>
</dbReference>
<keyword evidence="4" id="KW-0961">Cell wall biogenesis/degradation</keyword>
<dbReference type="Pfam" id="PF01510">
    <property type="entry name" value="Amidase_2"/>
    <property type="match status" value="1"/>
</dbReference>
<dbReference type="InterPro" id="IPR036505">
    <property type="entry name" value="Amidase/PGRP_sf"/>
</dbReference>
<dbReference type="PROSITE" id="PS51257">
    <property type="entry name" value="PROKAR_LIPOPROTEIN"/>
    <property type="match status" value="1"/>
</dbReference>
<keyword evidence="3" id="KW-0378">Hydrolase</keyword>
<dbReference type="SMART" id="SM00257">
    <property type="entry name" value="LysM"/>
    <property type="match status" value="1"/>
</dbReference>
<dbReference type="SUPFAM" id="SSF55846">
    <property type="entry name" value="N-acetylmuramoyl-L-alanine amidase-like"/>
    <property type="match status" value="1"/>
</dbReference>
<feature type="domain" description="LysM" evidence="6">
    <location>
        <begin position="60"/>
        <end position="103"/>
    </location>
</feature>
<evidence type="ECO:0000256" key="1">
    <source>
        <dbReference type="ARBA" id="ARBA00001561"/>
    </source>
</evidence>
<dbReference type="PANTHER" id="PTHR30417">
    <property type="entry name" value="N-ACETYLMURAMOYL-L-ALANINE AMIDASE AMID"/>
    <property type="match status" value="1"/>
</dbReference>
<comment type="caution">
    <text evidence="7">The sequence shown here is derived from an EMBL/GenBank/DDBJ whole genome shotgun (WGS) entry which is preliminary data.</text>
</comment>
<dbReference type="SUPFAM" id="SSF54106">
    <property type="entry name" value="LysM domain"/>
    <property type="match status" value="1"/>
</dbReference>
<dbReference type="EMBL" id="DQZW01000257">
    <property type="protein sequence ID" value="HDL90337.1"/>
    <property type="molecule type" value="Genomic_DNA"/>
</dbReference>
<dbReference type="InterPro" id="IPR018392">
    <property type="entry name" value="LysM"/>
</dbReference>
<protein>
    <recommendedName>
        <fullName evidence="2">N-acetylmuramoyl-L-alanine amidase</fullName>
        <ecNumber evidence="2">3.5.1.28</ecNumber>
    </recommendedName>
</protein>
<name>A0A7C1AWN1_9BACT</name>
<feature type="signal peptide" evidence="5">
    <location>
        <begin position="1"/>
        <end position="24"/>
    </location>
</feature>
<reference evidence="7" key="1">
    <citation type="journal article" date="2020" name="mSystems">
        <title>Genome- and Community-Level Interaction Insights into Carbon Utilization and Element Cycling Functions of Hydrothermarchaeota in Hydrothermal Sediment.</title>
        <authorList>
            <person name="Zhou Z."/>
            <person name="Liu Y."/>
            <person name="Xu W."/>
            <person name="Pan J."/>
            <person name="Luo Z.H."/>
            <person name="Li M."/>
        </authorList>
    </citation>
    <scope>NUCLEOTIDE SEQUENCE [LARGE SCALE GENOMIC DNA]</scope>
    <source>
        <strain evidence="7">HyVt-19</strain>
    </source>
</reference>
<evidence type="ECO:0000256" key="2">
    <source>
        <dbReference type="ARBA" id="ARBA00011901"/>
    </source>
</evidence>
<dbReference type="SMART" id="SM00701">
    <property type="entry name" value="PGRP"/>
    <property type="match status" value="1"/>
</dbReference>
<comment type="catalytic activity">
    <reaction evidence="1">
        <text>Hydrolyzes the link between N-acetylmuramoyl residues and L-amino acid residues in certain cell-wall glycopeptides.</text>
        <dbReference type="EC" id="3.5.1.28"/>
    </reaction>
</comment>
<dbReference type="SMART" id="SM00644">
    <property type="entry name" value="Ami_2"/>
    <property type="match status" value="1"/>
</dbReference>
<dbReference type="Gene3D" id="3.40.80.10">
    <property type="entry name" value="Peptidoglycan recognition protein-like"/>
    <property type="match status" value="1"/>
</dbReference>
<dbReference type="EC" id="3.5.1.28" evidence="2"/>
<dbReference type="InterPro" id="IPR002502">
    <property type="entry name" value="Amidase_domain"/>
</dbReference>
<dbReference type="InterPro" id="IPR006619">
    <property type="entry name" value="PGRP_domain_met/bac"/>
</dbReference>
<dbReference type="InterPro" id="IPR036779">
    <property type="entry name" value="LysM_dom_sf"/>
</dbReference>
<keyword evidence="5" id="KW-0732">Signal</keyword>
<feature type="chain" id="PRO_5028302807" description="N-acetylmuramoyl-L-alanine amidase" evidence="5">
    <location>
        <begin position="25"/>
        <end position="263"/>
    </location>
</feature>
<evidence type="ECO:0000313" key="7">
    <source>
        <dbReference type="EMBL" id="HDL90337.1"/>
    </source>
</evidence>
<dbReference type="AlphaFoldDB" id="A0A7C1AWN1"/>
<evidence type="ECO:0000256" key="4">
    <source>
        <dbReference type="ARBA" id="ARBA00023316"/>
    </source>
</evidence>
<gene>
    <name evidence="7" type="ORF">ENG14_05480</name>
</gene>
<proteinExistence type="predicted"/>
<dbReference type="CDD" id="cd00118">
    <property type="entry name" value="LysM"/>
    <property type="match status" value="1"/>
</dbReference>
<dbReference type="Gene3D" id="3.10.350.10">
    <property type="entry name" value="LysM domain"/>
    <property type="match status" value="1"/>
</dbReference>
<evidence type="ECO:0000259" key="6">
    <source>
        <dbReference type="PROSITE" id="PS51782"/>
    </source>
</evidence>
<dbReference type="GO" id="GO:0009254">
    <property type="term" value="P:peptidoglycan turnover"/>
    <property type="evidence" value="ECO:0007669"/>
    <property type="project" value="TreeGrafter"/>
</dbReference>
<dbReference type="GO" id="GO:0008270">
    <property type="term" value="F:zinc ion binding"/>
    <property type="evidence" value="ECO:0007669"/>
    <property type="project" value="InterPro"/>
</dbReference>
<dbReference type="Pfam" id="PF01476">
    <property type="entry name" value="LysM"/>
    <property type="match status" value="1"/>
</dbReference>
<dbReference type="CDD" id="cd06583">
    <property type="entry name" value="PGRP"/>
    <property type="match status" value="1"/>
</dbReference>
<dbReference type="Proteomes" id="UP000886355">
    <property type="component" value="Unassembled WGS sequence"/>
</dbReference>
<sequence length="263" mass="29961">MKRSLVLLFLLVSFLFSCSSPSHYNGYIPSSVPSHFNHQNEYSTKVVQKTLWIPSSPRTVVHEVAPLETLWRISKMYGVPVWKIRRANHLKGDIIRIGQKLIIPGAKYFKNVIPLYPSTKWRYIILHHTGTEIGKATVIHRYHEDRGFIYGLGYHFLIDNGTLGKGDGQIEVSPRWIKQHDGAHCKAGGMNHKGIGVALVGNFNKERPTPAQIDSLILLVKILTEFYNIPPDHVLGHRDVPGARTDCPGRFFPWRRVRLALMK</sequence>
<dbReference type="InterPro" id="IPR051206">
    <property type="entry name" value="NAMLAA_amidase_2"/>
</dbReference>
<dbReference type="GO" id="GO:0008745">
    <property type="term" value="F:N-acetylmuramoyl-L-alanine amidase activity"/>
    <property type="evidence" value="ECO:0007669"/>
    <property type="project" value="UniProtKB-EC"/>
</dbReference>
<dbReference type="PROSITE" id="PS51782">
    <property type="entry name" value="LYSM"/>
    <property type="match status" value="1"/>
</dbReference>
<evidence type="ECO:0000256" key="5">
    <source>
        <dbReference type="SAM" id="SignalP"/>
    </source>
</evidence>
<evidence type="ECO:0000256" key="3">
    <source>
        <dbReference type="ARBA" id="ARBA00022801"/>
    </source>
</evidence>
<dbReference type="GO" id="GO:0009253">
    <property type="term" value="P:peptidoglycan catabolic process"/>
    <property type="evidence" value="ECO:0007669"/>
    <property type="project" value="InterPro"/>
</dbReference>
<accession>A0A7C1AWN1</accession>
<organism evidence="7">
    <name type="scientific">Thermodesulforhabdus norvegica</name>
    <dbReference type="NCBI Taxonomy" id="39841"/>
    <lineage>
        <taxon>Bacteria</taxon>
        <taxon>Pseudomonadati</taxon>
        <taxon>Thermodesulfobacteriota</taxon>
        <taxon>Syntrophobacteria</taxon>
        <taxon>Syntrophobacterales</taxon>
        <taxon>Thermodesulforhabdaceae</taxon>
        <taxon>Thermodesulforhabdus</taxon>
    </lineage>
</organism>